<dbReference type="SUPFAM" id="SSF52172">
    <property type="entry name" value="CheY-like"/>
    <property type="match status" value="1"/>
</dbReference>
<dbReference type="RefSeq" id="WP_017744231.1">
    <property type="nucleotide sequence ID" value="NZ_KQ976354.1"/>
</dbReference>
<evidence type="ECO:0000256" key="6">
    <source>
        <dbReference type="ARBA" id="ARBA00023012"/>
    </source>
</evidence>
<keyword evidence="9" id="KW-0804">Transcription</keyword>
<protein>
    <recommendedName>
        <fullName evidence="2">histidine kinase</fullName>
        <ecNumber evidence="2">2.7.13.3</ecNumber>
    </recommendedName>
</protein>
<dbReference type="AlphaFoldDB" id="A0A139WX29"/>
<evidence type="ECO:0000256" key="2">
    <source>
        <dbReference type="ARBA" id="ARBA00012438"/>
    </source>
</evidence>
<proteinExistence type="predicted"/>
<dbReference type="Pfam" id="PF00072">
    <property type="entry name" value="Response_reg"/>
    <property type="match status" value="1"/>
</dbReference>
<keyword evidence="7" id="KW-0805">Transcription regulation</keyword>
<dbReference type="Gene3D" id="3.40.50.2300">
    <property type="match status" value="1"/>
</dbReference>
<evidence type="ECO:0000256" key="3">
    <source>
        <dbReference type="ARBA" id="ARBA00022553"/>
    </source>
</evidence>
<dbReference type="CDD" id="cd19920">
    <property type="entry name" value="REC_PA4781-like"/>
    <property type="match status" value="1"/>
</dbReference>
<dbReference type="SMART" id="SM00448">
    <property type="entry name" value="REC"/>
    <property type="match status" value="1"/>
</dbReference>
<dbReference type="Pfam" id="PF00512">
    <property type="entry name" value="HisKA"/>
    <property type="match status" value="1"/>
</dbReference>
<dbReference type="PANTHER" id="PTHR43304">
    <property type="entry name" value="PHYTOCHROME-LIKE PROTEIN CPH1"/>
    <property type="match status" value="1"/>
</dbReference>
<keyword evidence="4" id="KW-0808">Transferase</keyword>
<dbReference type="Pfam" id="PF02518">
    <property type="entry name" value="HATPase_c"/>
    <property type="match status" value="1"/>
</dbReference>
<dbReference type="GO" id="GO:0000155">
    <property type="term" value="F:phosphorelay sensor kinase activity"/>
    <property type="evidence" value="ECO:0007669"/>
    <property type="project" value="InterPro"/>
</dbReference>
<dbReference type="GO" id="GO:0003677">
    <property type="term" value="F:DNA binding"/>
    <property type="evidence" value="ECO:0007669"/>
    <property type="project" value="UniProtKB-KW"/>
</dbReference>
<dbReference type="CDD" id="cd00082">
    <property type="entry name" value="HisKA"/>
    <property type="match status" value="1"/>
</dbReference>
<evidence type="ECO:0000313" key="15">
    <source>
        <dbReference type="EMBL" id="KYC36963.1"/>
    </source>
</evidence>
<feature type="coiled-coil region" evidence="12">
    <location>
        <begin position="149"/>
        <end position="178"/>
    </location>
</feature>
<dbReference type="InterPro" id="IPR001789">
    <property type="entry name" value="Sig_transdc_resp-reg_receiver"/>
</dbReference>
<dbReference type="InterPro" id="IPR036097">
    <property type="entry name" value="HisK_dim/P_sf"/>
</dbReference>
<comment type="function">
    <text evidence="10">Photoreceptor which exists in two forms that are reversibly interconvertible by light: the R form that absorbs maximally in the red region of the spectrum and the FR form that absorbs maximally in the far-red region.</text>
</comment>
<feature type="modified residue" description="4-aspartylphosphate" evidence="11">
    <location>
        <position position="61"/>
    </location>
</feature>
<evidence type="ECO:0000313" key="16">
    <source>
        <dbReference type="Proteomes" id="UP000076925"/>
    </source>
</evidence>
<reference evidence="15 16" key="1">
    <citation type="journal article" date="2013" name="Genome Biol. Evol.">
        <title>Genomes of Stigonematalean cyanobacteria (subsection V) and the evolution of oxygenic photosynthesis from prokaryotes to plastids.</title>
        <authorList>
            <person name="Dagan T."/>
            <person name="Roettger M."/>
            <person name="Stucken K."/>
            <person name="Landan G."/>
            <person name="Koch R."/>
            <person name="Major P."/>
            <person name="Gould S.B."/>
            <person name="Goremykin V.V."/>
            <person name="Rippka R."/>
            <person name="Tandeau de Marsac N."/>
            <person name="Gugger M."/>
            <person name="Lockhart P.J."/>
            <person name="Allen J.F."/>
            <person name="Brune I."/>
            <person name="Maus I."/>
            <person name="Puhler A."/>
            <person name="Martin W.F."/>
        </authorList>
    </citation>
    <scope>NUCLEOTIDE SEQUENCE [LARGE SCALE GENOMIC DNA]</scope>
    <source>
        <strain evidence="15 16">PCC 7110</strain>
    </source>
</reference>
<keyword evidence="5 15" id="KW-0418">Kinase</keyword>
<gene>
    <name evidence="15" type="ORF">WA1_45790</name>
</gene>
<name>A0A139WX29_9CYAN</name>
<evidence type="ECO:0000256" key="11">
    <source>
        <dbReference type="PROSITE-ProRule" id="PRU00169"/>
    </source>
</evidence>
<keyword evidence="6" id="KW-0902">Two-component regulatory system</keyword>
<evidence type="ECO:0000259" key="13">
    <source>
        <dbReference type="PROSITE" id="PS50109"/>
    </source>
</evidence>
<dbReference type="FunFam" id="3.40.50.2300:FF:000001">
    <property type="entry name" value="DNA-binding response regulator PhoB"/>
    <property type="match status" value="1"/>
</dbReference>
<organism evidence="15 16">
    <name type="scientific">Scytonema hofmannii PCC 7110</name>
    <dbReference type="NCBI Taxonomy" id="128403"/>
    <lineage>
        <taxon>Bacteria</taxon>
        <taxon>Bacillati</taxon>
        <taxon>Cyanobacteriota</taxon>
        <taxon>Cyanophyceae</taxon>
        <taxon>Nostocales</taxon>
        <taxon>Scytonemataceae</taxon>
        <taxon>Scytonema</taxon>
    </lineage>
</organism>
<dbReference type="InterPro" id="IPR003661">
    <property type="entry name" value="HisK_dim/P_dom"/>
</dbReference>
<evidence type="ECO:0000256" key="12">
    <source>
        <dbReference type="SAM" id="Coils"/>
    </source>
</evidence>
<feature type="domain" description="Response regulatory" evidence="14">
    <location>
        <begin position="12"/>
        <end position="128"/>
    </location>
</feature>
<dbReference type="PROSITE" id="PS50110">
    <property type="entry name" value="RESPONSE_REGULATORY"/>
    <property type="match status" value="1"/>
</dbReference>
<comment type="catalytic activity">
    <reaction evidence="1">
        <text>ATP + protein L-histidine = ADP + protein N-phospho-L-histidine.</text>
        <dbReference type="EC" id="2.7.13.3"/>
    </reaction>
</comment>
<dbReference type="OrthoDB" id="1927110at2"/>
<dbReference type="InterPro" id="IPR005467">
    <property type="entry name" value="His_kinase_dom"/>
</dbReference>
<dbReference type="SUPFAM" id="SSF47384">
    <property type="entry name" value="Homodimeric domain of signal transducing histidine kinase"/>
    <property type="match status" value="1"/>
</dbReference>
<evidence type="ECO:0000256" key="9">
    <source>
        <dbReference type="ARBA" id="ARBA00023163"/>
    </source>
</evidence>
<comment type="caution">
    <text evidence="15">The sequence shown here is derived from an EMBL/GenBank/DDBJ whole genome shotgun (WGS) entry which is preliminary data.</text>
</comment>
<evidence type="ECO:0000256" key="4">
    <source>
        <dbReference type="ARBA" id="ARBA00022679"/>
    </source>
</evidence>
<dbReference type="Gene3D" id="1.10.287.130">
    <property type="match status" value="1"/>
</dbReference>
<dbReference type="STRING" id="128403.WA1_45790"/>
<dbReference type="SMART" id="SM00388">
    <property type="entry name" value="HisKA"/>
    <property type="match status" value="1"/>
</dbReference>
<dbReference type="InterPro" id="IPR004358">
    <property type="entry name" value="Sig_transdc_His_kin-like_C"/>
</dbReference>
<evidence type="ECO:0000256" key="10">
    <source>
        <dbReference type="ARBA" id="ARBA00055745"/>
    </source>
</evidence>
<dbReference type="Proteomes" id="UP000076925">
    <property type="component" value="Unassembled WGS sequence"/>
</dbReference>
<keyword evidence="16" id="KW-1185">Reference proteome</keyword>
<evidence type="ECO:0000259" key="14">
    <source>
        <dbReference type="PROSITE" id="PS50110"/>
    </source>
</evidence>
<dbReference type="PROSITE" id="PS50109">
    <property type="entry name" value="HIS_KIN"/>
    <property type="match status" value="1"/>
</dbReference>
<keyword evidence="3 11" id="KW-0597">Phosphoprotein</keyword>
<evidence type="ECO:0000256" key="7">
    <source>
        <dbReference type="ARBA" id="ARBA00023015"/>
    </source>
</evidence>
<dbReference type="PRINTS" id="PR00344">
    <property type="entry name" value="BCTRLSENSOR"/>
</dbReference>
<keyword evidence="8" id="KW-0238">DNA-binding</keyword>
<dbReference type="SMART" id="SM00387">
    <property type="entry name" value="HATPase_c"/>
    <property type="match status" value="1"/>
</dbReference>
<dbReference type="InterPro" id="IPR052162">
    <property type="entry name" value="Sensor_kinase/Photoreceptor"/>
</dbReference>
<dbReference type="Gene3D" id="3.30.565.10">
    <property type="entry name" value="Histidine kinase-like ATPase, C-terminal domain"/>
    <property type="match status" value="1"/>
</dbReference>
<dbReference type="SUPFAM" id="SSF55874">
    <property type="entry name" value="ATPase domain of HSP90 chaperone/DNA topoisomerase II/histidine kinase"/>
    <property type="match status" value="1"/>
</dbReference>
<dbReference type="InterPro" id="IPR036890">
    <property type="entry name" value="HATPase_C_sf"/>
</dbReference>
<evidence type="ECO:0000256" key="8">
    <source>
        <dbReference type="ARBA" id="ARBA00023125"/>
    </source>
</evidence>
<dbReference type="PANTHER" id="PTHR43304:SF1">
    <property type="entry name" value="PAC DOMAIN-CONTAINING PROTEIN"/>
    <property type="match status" value="1"/>
</dbReference>
<dbReference type="InterPro" id="IPR003594">
    <property type="entry name" value="HATPase_dom"/>
</dbReference>
<dbReference type="CDD" id="cd16921">
    <property type="entry name" value="HATPase_FilI-like"/>
    <property type="match status" value="1"/>
</dbReference>
<evidence type="ECO:0000256" key="5">
    <source>
        <dbReference type="ARBA" id="ARBA00022777"/>
    </source>
</evidence>
<dbReference type="EMBL" id="ANNX02000047">
    <property type="protein sequence ID" value="KYC36963.1"/>
    <property type="molecule type" value="Genomic_DNA"/>
</dbReference>
<feature type="domain" description="Histidine kinase" evidence="13">
    <location>
        <begin position="185"/>
        <end position="398"/>
    </location>
</feature>
<dbReference type="FunFam" id="3.30.565.10:FF:000006">
    <property type="entry name" value="Sensor histidine kinase WalK"/>
    <property type="match status" value="1"/>
</dbReference>
<accession>A0A139WX29</accession>
<sequence length="398" mass="45058">MKGISVDELRAKILVVDDEPTNLRLLSMTLAQEGYEVRCAKNGELALLSAQTNPPDLILLDITMPEMDGYEVCQQFKANAQTCDIPVIFLSALNQTLNKVKAFNVGGVDYITKPFQVEEVLVRVKNQLAIQLLHKKLIEQNGLLQKENYKRQQEIAERLEAERKLEQLTTELKRSNQELETFAYVAAHDLQEPLRAVTGYTQLLIDEYQDRLDGTALEYMDLVADGATRMQQLIKDLLAYSRVSSRGQEFTPIDLNGVLHQVMKNLQVAIAESNANISHDPLPTIAGDKTQLVQLFQNLIGNAIKFRQKEPPEIHIAAKLKDGHWLFSVRDNGIGIKPQYLDRIFEIFKRLHTRTEFPGTGIGLAICKKIVERHQGRIWAESQLGEGTTFYFTIPKCS</sequence>
<dbReference type="EC" id="2.7.13.3" evidence="2"/>
<dbReference type="InterPro" id="IPR011006">
    <property type="entry name" value="CheY-like_superfamily"/>
</dbReference>
<evidence type="ECO:0000256" key="1">
    <source>
        <dbReference type="ARBA" id="ARBA00000085"/>
    </source>
</evidence>
<keyword evidence="12" id="KW-0175">Coiled coil</keyword>